<feature type="active site" evidence="1">
    <location>
        <position position="247"/>
    </location>
</feature>
<comment type="caution">
    <text evidence="6">The sequence shown here is derived from an EMBL/GenBank/DDBJ whole genome shotgun (WGS) entry which is preliminary data.</text>
</comment>
<feature type="domain" description="Lon proteolytic" evidence="4">
    <location>
        <begin position="243"/>
        <end position="350"/>
    </location>
</feature>
<dbReference type="InterPro" id="IPR001478">
    <property type="entry name" value="PDZ"/>
</dbReference>
<dbReference type="RefSeq" id="WP_005834360.1">
    <property type="nucleotide sequence ID" value="NZ_BJOD01000003.1"/>
</dbReference>
<organism evidence="6 7">
    <name type="scientific">Brevibacillus agri</name>
    <dbReference type="NCBI Taxonomy" id="51101"/>
    <lineage>
        <taxon>Bacteria</taxon>
        <taxon>Bacillati</taxon>
        <taxon>Bacillota</taxon>
        <taxon>Bacilli</taxon>
        <taxon>Bacillales</taxon>
        <taxon>Paenibacillaceae</taxon>
        <taxon>Brevibacillus</taxon>
    </lineage>
</organism>
<protein>
    <recommendedName>
        <fullName evidence="1">endopeptidase La</fullName>
        <ecNumber evidence="1">3.4.21.53</ecNumber>
    </recommendedName>
</protein>
<evidence type="ECO:0000313" key="5">
    <source>
        <dbReference type="EMBL" id="GED24408.1"/>
    </source>
</evidence>
<keyword evidence="8" id="KW-1185">Reference proteome</keyword>
<dbReference type="Gene3D" id="2.30.42.10">
    <property type="match status" value="1"/>
</dbReference>
<proteinExistence type="inferred from homology"/>
<dbReference type="GO" id="GO:0004176">
    <property type="term" value="F:ATP-dependent peptidase activity"/>
    <property type="evidence" value="ECO:0007669"/>
    <property type="project" value="UniProtKB-UniRule"/>
</dbReference>
<dbReference type="EMBL" id="RHHN01000028">
    <property type="protein sequence ID" value="RNB56381.1"/>
    <property type="molecule type" value="Genomic_DNA"/>
</dbReference>
<gene>
    <name evidence="5" type="primary">ylbL</name>
    <name evidence="5" type="ORF">BAG01nite_05100</name>
    <name evidence="6" type="ORF">EB820_09015</name>
</gene>
<dbReference type="PROSITE" id="PS50106">
    <property type="entry name" value="PDZ"/>
    <property type="match status" value="1"/>
</dbReference>
<dbReference type="InterPro" id="IPR014721">
    <property type="entry name" value="Ribsml_uS5_D2-typ_fold_subgr"/>
</dbReference>
<feature type="domain" description="PDZ" evidence="3">
    <location>
        <begin position="134"/>
        <end position="200"/>
    </location>
</feature>
<keyword evidence="2" id="KW-1133">Transmembrane helix</keyword>
<sequence>MSEEQLYGQRRRSRAGRGFSWVLALIVALVGLSFFIPTNYYVTRPGSAIELGPMIDVEGGKKDETGAFMLTTVRMGEANLAWYVYANLSPDAELMPKELVVSKGEDNEDFVRREQAVMDNSQKIAEAVAFRLAGYEVKVEKEGVWVMGTLDGLPAKKVLKIGDIITAVDGVRTAEAKDLLQALASKKAGDQVEITYTRDGQEAKTVVTLVPLPESKSVGIGVRPDNKQQIFIPKKVTIASQGIGGPSAGLMMALEILDQLDTAKDLTKGYKIAGTGTISLDGTVGRIGGINHKVIAADKAGAEIFFAPQDTPDATSNYQEALATAKRIGTSMQIVPVKNVADAIAYLDGRKPKSS</sequence>
<dbReference type="PROSITE" id="PS51786">
    <property type="entry name" value="LON_PROTEOLYTIC"/>
    <property type="match status" value="1"/>
</dbReference>
<evidence type="ECO:0000256" key="1">
    <source>
        <dbReference type="PROSITE-ProRule" id="PRU01122"/>
    </source>
</evidence>
<accession>A0A3M8AYU3</accession>
<evidence type="ECO:0000259" key="3">
    <source>
        <dbReference type="PROSITE" id="PS50106"/>
    </source>
</evidence>
<dbReference type="Proteomes" id="UP000276178">
    <property type="component" value="Unassembled WGS sequence"/>
</dbReference>
<dbReference type="PANTHER" id="PTHR10046">
    <property type="entry name" value="ATP DEPENDENT LON PROTEASE FAMILY MEMBER"/>
    <property type="match status" value="1"/>
</dbReference>
<keyword evidence="1" id="KW-0720">Serine protease</keyword>
<dbReference type="GO" id="GO:0030163">
    <property type="term" value="P:protein catabolic process"/>
    <property type="evidence" value="ECO:0007669"/>
    <property type="project" value="InterPro"/>
</dbReference>
<dbReference type="InterPro" id="IPR020568">
    <property type="entry name" value="Ribosomal_Su5_D2-typ_SF"/>
</dbReference>
<dbReference type="InterPro" id="IPR036034">
    <property type="entry name" value="PDZ_sf"/>
</dbReference>
<feature type="active site" evidence="1">
    <location>
        <position position="293"/>
    </location>
</feature>
<evidence type="ECO:0000259" key="4">
    <source>
        <dbReference type="PROSITE" id="PS51786"/>
    </source>
</evidence>
<dbReference type="Proteomes" id="UP000317180">
    <property type="component" value="Unassembled WGS sequence"/>
</dbReference>
<dbReference type="GeneID" id="82811182"/>
<reference evidence="6 7" key="1">
    <citation type="submission" date="2018-10" db="EMBL/GenBank/DDBJ databases">
        <title>Phylogenomics of Brevibacillus.</title>
        <authorList>
            <person name="Dunlap C."/>
        </authorList>
    </citation>
    <scope>NUCLEOTIDE SEQUENCE [LARGE SCALE GENOMIC DNA]</scope>
    <source>
        <strain evidence="6 7">NRRL NRS 1219</strain>
    </source>
</reference>
<keyword evidence="1" id="KW-0378">Hydrolase</keyword>
<keyword evidence="2" id="KW-0472">Membrane</keyword>
<dbReference type="SMART" id="SM00228">
    <property type="entry name" value="PDZ"/>
    <property type="match status" value="1"/>
</dbReference>
<dbReference type="InterPro" id="IPR008269">
    <property type="entry name" value="Lon_proteolytic"/>
</dbReference>
<dbReference type="Gene3D" id="3.30.230.10">
    <property type="match status" value="1"/>
</dbReference>
<evidence type="ECO:0000313" key="8">
    <source>
        <dbReference type="Proteomes" id="UP000317180"/>
    </source>
</evidence>
<dbReference type="NCBIfam" id="NF041438">
    <property type="entry name" value="SepM_fam_S16"/>
    <property type="match status" value="1"/>
</dbReference>
<comment type="similarity">
    <text evidence="1">Belongs to the peptidase S16 family.</text>
</comment>
<dbReference type="GO" id="GO:0006508">
    <property type="term" value="P:proteolysis"/>
    <property type="evidence" value="ECO:0007669"/>
    <property type="project" value="UniProtKB-KW"/>
</dbReference>
<dbReference type="SUPFAM" id="SSF54211">
    <property type="entry name" value="Ribosomal protein S5 domain 2-like"/>
    <property type="match status" value="1"/>
</dbReference>
<dbReference type="Pfam" id="PF13180">
    <property type="entry name" value="PDZ_2"/>
    <property type="match status" value="1"/>
</dbReference>
<feature type="transmembrane region" description="Helical" evidence="2">
    <location>
        <begin position="21"/>
        <end position="42"/>
    </location>
</feature>
<dbReference type="GO" id="GO:0004252">
    <property type="term" value="F:serine-type endopeptidase activity"/>
    <property type="evidence" value="ECO:0007669"/>
    <property type="project" value="UniProtKB-UniRule"/>
</dbReference>
<dbReference type="Pfam" id="PF05362">
    <property type="entry name" value="Lon_C"/>
    <property type="match status" value="1"/>
</dbReference>
<keyword evidence="1" id="KW-0645">Protease</keyword>
<dbReference type="InterPro" id="IPR027065">
    <property type="entry name" value="Lon_Prtase"/>
</dbReference>
<dbReference type="OrthoDB" id="2356897at2"/>
<dbReference type="AlphaFoldDB" id="A0A3M8AYU3"/>
<keyword evidence="2" id="KW-0812">Transmembrane</keyword>
<dbReference type="EC" id="3.4.21.53" evidence="1"/>
<evidence type="ECO:0000313" key="7">
    <source>
        <dbReference type="Proteomes" id="UP000276178"/>
    </source>
</evidence>
<dbReference type="GO" id="GO:0005524">
    <property type="term" value="F:ATP binding"/>
    <property type="evidence" value="ECO:0007669"/>
    <property type="project" value="InterPro"/>
</dbReference>
<evidence type="ECO:0000256" key="2">
    <source>
        <dbReference type="SAM" id="Phobius"/>
    </source>
</evidence>
<dbReference type="EMBL" id="BJOD01000003">
    <property type="protein sequence ID" value="GED24408.1"/>
    <property type="molecule type" value="Genomic_DNA"/>
</dbReference>
<evidence type="ECO:0000313" key="6">
    <source>
        <dbReference type="EMBL" id="RNB56381.1"/>
    </source>
</evidence>
<comment type="catalytic activity">
    <reaction evidence="1">
        <text>Hydrolysis of proteins in presence of ATP.</text>
        <dbReference type="EC" id="3.4.21.53"/>
    </reaction>
</comment>
<reference evidence="5 8" key="2">
    <citation type="submission" date="2019-06" db="EMBL/GenBank/DDBJ databases">
        <title>Whole genome shotgun sequence of Brevibacillus agri NBRC 15538.</title>
        <authorList>
            <person name="Hosoyama A."/>
            <person name="Uohara A."/>
            <person name="Ohji S."/>
            <person name="Ichikawa N."/>
        </authorList>
    </citation>
    <scope>NUCLEOTIDE SEQUENCE [LARGE SCALE GENOMIC DNA]</scope>
    <source>
        <strain evidence="5 8">NBRC 15538</strain>
    </source>
</reference>
<dbReference type="SUPFAM" id="SSF50156">
    <property type="entry name" value="PDZ domain-like"/>
    <property type="match status" value="1"/>
</dbReference>
<name>A0A3M8AYU3_9BACL</name>